<proteinExistence type="predicted"/>
<sequence>MNYVPQNINQHVHLLDATGLEGPSVIRQVRQALKAMIPGQRLEVWAERSIAVRDIPVFCANNNHRLVMAHQADEGLAVLIEKGRASADMGALAMGAASAAPARPDPVD</sequence>
<dbReference type="SUPFAM" id="SSF64307">
    <property type="entry name" value="SirA-like"/>
    <property type="match status" value="1"/>
</dbReference>
<dbReference type="EMBL" id="SLXO01000012">
    <property type="protein sequence ID" value="TCP31085.1"/>
    <property type="molecule type" value="Genomic_DNA"/>
</dbReference>
<dbReference type="Pfam" id="PF01206">
    <property type="entry name" value="TusA"/>
    <property type="match status" value="1"/>
</dbReference>
<dbReference type="InParanoid" id="A0A4R2PB13"/>
<dbReference type="Gene3D" id="3.30.110.40">
    <property type="entry name" value="TusA-like domain"/>
    <property type="match status" value="1"/>
</dbReference>
<keyword evidence="3" id="KW-1185">Reference proteome</keyword>
<dbReference type="InterPro" id="IPR001455">
    <property type="entry name" value="TusA-like"/>
</dbReference>
<gene>
    <name evidence="2" type="ORF">EV659_11214</name>
</gene>
<dbReference type="AlphaFoldDB" id="A0A4R2PB13"/>
<evidence type="ECO:0000313" key="3">
    <source>
        <dbReference type="Proteomes" id="UP000295399"/>
    </source>
</evidence>
<reference evidence="2 3" key="1">
    <citation type="submission" date="2019-03" db="EMBL/GenBank/DDBJ databases">
        <title>Genomic Encyclopedia of Type Strains, Phase IV (KMG-IV): sequencing the most valuable type-strain genomes for metagenomic binning, comparative biology and taxonomic classification.</title>
        <authorList>
            <person name="Goeker M."/>
        </authorList>
    </citation>
    <scope>NUCLEOTIDE SEQUENCE [LARGE SCALE GENOMIC DNA]</scope>
    <source>
        <strain evidence="2 3">DSM 2132</strain>
    </source>
</reference>
<dbReference type="CDD" id="cd00291">
    <property type="entry name" value="SirA_YedF_YeeD"/>
    <property type="match status" value="1"/>
</dbReference>
<comment type="caution">
    <text evidence="2">The sequence shown here is derived from an EMBL/GenBank/DDBJ whole genome shotgun (WGS) entry which is preliminary data.</text>
</comment>
<feature type="domain" description="UPF0033" evidence="1">
    <location>
        <begin position="15"/>
        <end position="82"/>
    </location>
</feature>
<dbReference type="OrthoDB" id="9797551at2"/>
<accession>A0A4R2PB13</accession>
<organism evidence="2 3">
    <name type="scientific">Rhodothalassium salexigens DSM 2132</name>
    <dbReference type="NCBI Taxonomy" id="1188247"/>
    <lineage>
        <taxon>Bacteria</taxon>
        <taxon>Pseudomonadati</taxon>
        <taxon>Pseudomonadota</taxon>
        <taxon>Alphaproteobacteria</taxon>
        <taxon>Rhodothalassiales</taxon>
        <taxon>Rhodothalassiaceae</taxon>
        <taxon>Rhodothalassium</taxon>
    </lineage>
</organism>
<evidence type="ECO:0000259" key="1">
    <source>
        <dbReference type="Pfam" id="PF01206"/>
    </source>
</evidence>
<dbReference type="FunCoup" id="A0A4R2PB13">
    <property type="interactions" value="198"/>
</dbReference>
<dbReference type="GO" id="GO:0016740">
    <property type="term" value="F:transferase activity"/>
    <property type="evidence" value="ECO:0007669"/>
    <property type="project" value="UniProtKB-KW"/>
</dbReference>
<dbReference type="Proteomes" id="UP000295399">
    <property type="component" value="Unassembled WGS sequence"/>
</dbReference>
<keyword evidence="2" id="KW-0808">Transferase</keyword>
<evidence type="ECO:0000313" key="2">
    <source>
        <dbReference type="EMBL" id="TCP31085.1"/>
    </source>
</evidence>
<name>A0A4R2PB13_RHOSA</name>
<dbReference type="InterPro" id="IPR036868">
    <property type="entry name" value="TusA-like_sf"/>
</dbReference>
<protein>
    <submittedName>
        <fullName evidence="2">TusA-related sulfurtransferase</fullName>
    </submittedName>
</protein>